<feature type="transmembrane region" description="Helical" evidence="1">
    <location>
        <begin position="12"/>
        <end position="34"/>
    </location>
</feature>
<protein>
    <submittedName>
        <fullName evidence="2">Uncharacterized protein</fullName>
    </submittedName>
</protein>
<feature type="transmembrane region" description="Helical" evidence="1">
    <location>
        <begin position="102"/>
        <end position="129"/>
    </location>
</feature>
<accession>A0A6B8RTF7</accession>
<reference evidence="3" key="1">
    <citation type="submission" date="2018-11" db="EMBL/GenBank/DDBJ databases">
        <title>Complete genome sequence of Paenibacillus sp. ML311-T8.</title>
        <authorList>
            <person name="Nam Y.-D."/>
            <person name="Kang J."/>
            <person name="Chung W.-H."/>
            <person name="Park Y.S."/>
        </authorList>
    </citation>
    <scope>NUCLEOTIDE SEQUENCE [LARGE SCALE GENOMIC DNA]</scope>
    <source>
        <strain evidence="3">ML311-T8</strain>
    </source>
</reference>
<keyword evidence="3" id="KW-1185">Reference proteome</keyword>
<proteinExistence type="predicted"/>
<keyword evidence="1" id="KW-0812">Transmembrane</keyword>
<dbReference type="Proteomes" id="UP000426246">
    <property type="component" value="Chromosome"/>
</dbReference>
<keyword evidence="1" id="KW-1133">Transmembrane helix</keyword>
<dbReference type="RefSeq" id="WP_155703852.1">
    <property type="nucleotide sequence ID" value="NZ_CP034235.1"/>
</dbReference>
<organism evidence="2 3">
    <name type="scientific">Paenibacillus psychroresistens</name>
    <dbReference type="NCBI Taxonomy" id="1778678"/>
    <lineage>
        <taxon>Bacteria</taxon>
        <taxon>Bacillati</taxon>
        <taxon>Bacillota</taxon>
        <taxon>Bacilli</taxon>
        <taxon>Bacillales</taxon>
        <taxon>Paenibacillaceae</taxon>
        <taxon>Paenibacillus</taxon>
    </lineage>
</organism>
<dbReference type="KEGG" id="ppsc:EHS13_29620"/>
<sequence>MKKPFSLKFVNFFIIAKLFFFSLYILLLITLVYIHPIEGFWYNFKLGVLDAITGDSDIVLTDSEIAEAIGEMIGSILIPTILVILNILFIRKFMYKMTVTMLVIQVFFAFSNNIFSVLLSVILLFIVLFNKNTKNYIKQRNAIESDPIALENPPY</sequence>
<dbReference type="AlphaFoldDB" id="A0A6B8RTF7"/>
<evidence type="ECO:0000313" key="2">
    <source>
        <dbReference type="EMBL" id="QGQ98743.1"/>
    </source>
</evidence>
<name>A0A6B8RTF7_9BACL</name>
<dbReference type="EMBL" id="CP034235">
    <property type="protein sequence ID" value="QGQ98743.1"/>
    <property type="molecule type" value="Genomic_DNA"/>
</dbReference>
<evidence type="ECO:0000313" key="3">
    <source>
        <dbReference type="Proteomes" id="UP000426246"/>
    </source>
</evidence>
<feature type="transmembrane region" description="Helical" evidence="1">
    <location>
        <begin position="72"/>
        <end position="90"/>
    </location>
</feature>
<gene>
    <name evidence="2" type="ORF">EHS13_29620</name>
</gene>
<evidence type="ECO:0000256" key="1">
    <source>
        <dbReference type="SAM" id="Phobius"/>
    </source>
</evidence>
<keyword evidence="1" id="KW-0472">Membrane</keyword>